<dbReference type="Proteomes" id="UP001164286">
    <property type="component" value="Unassembled WGS sequence"/>
</dbReference>
<dbReference type="AlphaFoldDB" id="A0AA38HFI5"/>
<feature type="compositionally biased region" description="Low complexity" evidence="7">
    <location>
        <begin position="263"/>
        <end position="272"/>
    </location>
</feature>
<evidence type="ECO:0000313" key="10">
    <source>
        <dbReference type="Proteomes" id="UP001164286"/>
    </source>
</evidence>
<evidence type="ECO:0000256" key="1">
    <source>
        <dbReference type="ARBA" id="ARBA00004123"/>
    </source>
</evidence>
<dbReference type="GO" id="GO:0006357">
    <property type="term" value="P:regulation of transcription by RNA polymerase II"/>
    <property type="evidence" value="ECO:0007669"/>
    <property type="project" value="TreeGrafter"/>
</dbReference>
<feature type="region of interest" description="Disordered" evidence="7">
    <location>
        <begin position="768"/>
        <end position="803"/>
    </location>
</feature>
<evidence type="ECO:0000313" key="9">
    <source>
        <dbReference type="EMBL" id="KAI9638081.1"/>
    </source>
</evidence>
<organism evidence="9 10">
    <name type="scientific">Dioszegia hungarica</name>
    <dbReference type="NCBI Taxonomy" id="4972"/>
    <lineage>
        <taxon>Eukaryota</taxon>
        <taxon>Fungi</taxon>
        <taxon>Dikarya</taxon>
        <taxon>Basidiomycota</taxon>
        <taxon>Agaricomycotina</taxon>
        <taxon>Tremellomycetes</taxon>
        <taxon>Tremellales</taxon>
        <taxon>Bulleribasidiaceae</taxon>
        <taxon>Dioszegia</taxon>
    </lineage>
</organism>
<dbReference type="InterPro" id="IPR006565">
    <property type="entry name" value="BTP"/>
</dbReference>
<gene>
    <name evidence="9" type="ORF">MKK02DRAFT_42468</name>
</gene>
<name>A0AA38HFI5_9TREE</name>
<dbReference type="Pfam" id="PF00439">
    <property type="entry name" value="Bromodomain"/>
    <property type="match status" value="1"/>
</dbReference>
<dbReference type="SUPFAM" id="SSF47370">
    <property type="entry name" value="Bromodomain"/>
    <property type="match status" value="1"/>
</dbReference>
<protein>
    <recommendedName>
        <fullName evidence="8">Bromo domain-containing protein</fullName>
    </recommendedName>
</protein>
<feature type="domain" description="Bromo" evidence="8">
    <location>
        <begin position="52"/>
        <end position="122"/>
    </location>
</feature>
<sequence length="803" mass="86978">MKYLLDFLSSVPDAPTVQDGAFQQLIVDVHAGKSRSNDQFYESLEKIVNELRSSPEAAIFLKPVSKKDAPDYADVIKHPMDLSTVLRNVKAQKYKNKASFERDLDLIWENCLIYNAMEGHPLRATARYMRQKAEHHLEYLQDRMDRRAGSVLHIPGIAGSPAPSPSMRNGPNGAMRADGPGANGMDEDEDAPGEEEDGDVVMMNGDGIRQNGDSAASRAASAAPRPNGVPAMPFRDDRPNLTPNLDSYPALVRTPFSMTHFTSSPSSQPGSSYAEKGKAKESISTLSPPAWYPAQEDGEGKAEGGWWTAFGRDEAYTAGLPAMALVPRPVSRPQKRIPRRHRTPGEAKNGSTSASAQTNGNGAPPQVNGHTHTSPPKRTVNLETIVHRTVDELHTSRSIINSIYDWQRLEAEGGAIPPIKRFDREKEIRREEEAERKRVNREEGAEASKRRKLGGEVGERQAALGAKRATAGMLAHAGFDGANEAALDLFTKMATEHMRNMGRTFRLLLDGFSGQMSPEASCLLGPKARERPKLMKQEIMLHALFENGLVRPHDLESHIKDEIEREGAKVAEMTRKVKQAYNEVTTAPVIEDDMMFADSGEMLTDGNFADELGEDFLGLRDLGVAREHGMTNLTIPANLFYGRKKRMADTAAAGKSDALDYALPPPFIPLNATTYTTQLPALLHAFFAARIEAGLGLDDDPAFDAPHSIIGSLGQVNVKPPATTGAAKKKAVPPAAAAASVAVDKKAPVKKPSSIQGIGKGNWIRPKKAATAGKNGPAFVINGSTAGSANGVGEEEDAEGEEE</sequence>
<feature type="region of interest" description="Disordered" evidence="7">
    <location>
        <begin position="326"/>
        <end position="380"/>
    </location>
</feature>
<dbReference type="InterPro" id="IPR001487">
    <property type="entry name" value="Bromodomain"/>
</dbReference>
<feature type="region of interest" description="Disordered" evidence="7">
    <location>
        <begin position="154"/>
        <end position="240"/>
    </location>
</feature>
<dbReference type="GeneID" id="77731207"/>
<dbReference type="SMART" id="SM00297">
    <property type="entry name" value="BROMO"/>
    <property type="match status" value="1"/>
</dbReference>
<accession>A0AA38HFI5</accession>
<feature type="compositionally biased region" description="Basic residues" evidence="7">
    <location>
        <begin position="333"/>
        <end position="342"/>
    </location>
</feature>
<dbReference type="GO" id="GO:0006325">
    <property type="term" value="P:chromatin organization"/>
    <property type="evidence" value="ECO:0007669"/>
    <property type="project" value="UniProtKB-ARBA"/>
</dbReference>
<evidence type="ECO:0000256" key="3">
    <source>
        <dbReference type="ARBA" id="ARBA00023117"/>
    </source>
</evidence>
<dbReference type="EMBL" id="JAKWFO010000003">
    <property type="protein sequence ID" value="KAI9638081.1"/>
    <property type="molecule type" value="Genomic_DNA"/>
</dbReference>
<dbReference type="PANTHER" id="PTHR47343:SF1">
    <property type="entry name" value="TRANSCRIPTIONAL ACTIVATOR SPT7"/>
    <property type="match status" value="1"/>
</dbReference>
<evidence type="ECO:0000259" key="8">
    <source>
        <dbReference type="PROSITE" id="PS50014"/>
    </source>
</evidence>
<feature type="region of interest" description="Disordered" evidence="7">
    <location>
        <begin position="259"/>
        <end position="304"/>
    </location>
</feature>
<reference evidence="9" key="1">
    <citation type="journal article" date="2022" name="G3 (Bethesda)">
        <title>High quality genome of the basidiomycete yeast Dioszegia hungarica PDD-24b-2 isolated from cloud water.</title>
        <authorList>
            <person name="Jarrige D."/>
            <person name="Haridas S."/>
            <person name="Bleykasten-Grosshans C."/>
            <person name="Joly M."/>
            <person name="Nadalig T."/>
            <person name="Sancelme M."/>
            <person name="Vuilleumier S."/>
            <person name="Grigoriev I.V."/>
            <person name="Amato P."/>
            <person name="Bringel F."/>
        </authorList>
    </citation>
    <scope>NUCLEOTIDE SEQUENCE</scope>
    <source>
        <strain evidence="9">PDD-24b-2</strain>
    </source>
</reference>
<dbReference type="RefSeq" id="XP_052947858.1">
    <property type="nucleotide sequence ID" value="XM_053092002.1"/>
</dbReference>
<dbReference type="InterPro" id="IPR037782">
    <property type="entry name" value="Spt7"/>
</dbReference>
<feature type="compositionally biased region" description="Polar residues" evidence="7">
    <location>
        <begin position="349"/>
        <end position="361"/>
    </location>
</feature>
<evidence type="ECO:0000256" key="6">
    <source>
        <dbReference type="PROSITE-ProRule" id="PRU00035"/>
    </source>
</evidence>
<dbReference type="GO" id="GO:0005634">
    <property type="term" value="C:nucleus"/>
    <property type="evidence" value="ECO:0007669"/>
    <property type="project" value="UniProtKB-SubCell"/>
</dbReference>
<dbReference type="Pfam" id="PF07524">
    <property type="entry name" value="Bromo_TP"/>
    <property type="match status" value="1"/>
</dbReference>
<keyword evidence="10" id="KW-1185">Reference proteome</keyword>
<dbReference type="PANTHER" id="PTHR47343">
    <property type="entry name" value="TRANSCRIPTIONAL ACTIVATOR SPT7"/>
    <property type="match status" value="1"/>
</dbReference>
<feature type="compositionally biased region" description="Acidic residues" evidence="7">
    <location>
        <begin position="185"/>
        <end position="199"/>
    </location>
</feature>
<feature type="region of interest" description="Disordered" evidence="7">
    <location>
        <begin position="429"/>
        <end position="459"/>
    </location>
</feature>
<dbReference type="PRINTS" id="PR00503">
    <property type="entry name" value="BROMODOMAIN"/>
</dbReference>
<dbReference type="GO" id="GO:0046695">
    <property type="term" value="C:SLIK (SAGA-like) complex"/>
    <property type="evidence" value="ECO:0007669"/>
    <property type="project" value="InterPro"/>
</dbReference>
<dbReference type="InterPro" id="IPR036427">
    <property type="entry name" value="Bromodomain-like_sf"/>
</dbReference>
<proteinExistence type="predicted"/>
<dbReference type="GO" id="GO:0005198">
    <property type="term" value="F:structural molecule activity"/>
    <property type="evidence" value="ECO:0007669"/>
    <property type="project" value="TreeGrafter"/>
</dbReference>
<evidence type="ECO:0000256" key="2">
    <source>
        <dbReference type="ARBA" id="ARBA00023015"/>
    </source>
</evidence>
<evidence type="ECO:0000256" key="4">
    <source>
        <dbReference type="ARBA" id="ARBA00023163"/>
    </source>
</evidence>
<keyword evidence="2" id="KW-0805">Transcription regulation</keyword>
<comment type="caution">
    <text evidence="9">The sequence shown here is derived from an EMBL/GenBank/DDBJ whole genome shotgun (WGS) entry which is preliminary data.</text>
</comment>
<evidence type="ECO:0000256" key="7">
    <source>
        <dbReference type="SAM" id="MobiDB-lite"/>
    </source>
</evidence>
<dbReference type="GO" id="GO:0000124">
    <property type="term" value="C:SAGA complex"/>
    <property type="evidence" value="ECO:0007669"/>
    <property type="project" value="InterPro"/>
</dbReference>
<keyword evidence="5" id="KW-0539">Nucleus</keyword>
<comment type="subcellular location">
    <subcellularLocation>
        <location evidence="1">Nucleus</location>
    </subcellularLocation>
</comment>
<feature type="compositionally biased region" description="Low complexity" evidence="7">
    <location>
        <begin position="214"/>
        <end position="226"/>
    </location>
</feature>
<keyword evidence="4" id="KW-0804">Transcription</keyword>
<dbReference type="PROSITE" id="PS50014">
    <property type="entry name" value="BROMODOMAIN_2"/>
    <property type="match status" value="1"/>
</dbReference>
<dbReference type="Gene3D" id="1.20.920.10">
    <property type="entry name" value="Bromodomain-like"/>
    <property type="match status" value="1"/>
</dbReference>
<dbReference type="CDD" id="cd22927">
    <property type="entry name" value="HFD_SPT7"/>
    <property type="match status" value="1"/>
</dbReference>
<feature type="compositionally biased region" description="Acidic residues" evidence="7">
    <location>
        <begin position="793"/>
        <end position="803"/>
    </location>
</feature>
<keyword evidence="3 6" id="KW-0103">Bromodomain</keyword>
<evidence type="ECO:0000256" key="5">
    <source>
        <dbReference type="ARBA" id="ARBA00023242"/>
    </source>
</evidence>